<dbReference type="PANTHER" id="PTHR35335">
    <property type="entry name" value="UPF0716 PROTEIN FXSA"/>
    <property type="match status" value="1"/>
</dbReference>
<evidence type="ECO:0000313" key="2">
    <source>
        <dbReference type="EMBL" id="SVB92274.1"/>
    </source>
</evidence>
<evidence type="ECO:0008006" key="3">
    <source>
        <dbReference type="Google" id="ProtNLM"/>
    </source>
</evidence>
<sequence>MFFYLLIIFIILPIIEISIFIKVGGFVGTFNTILIIFLTAAVGVYFVRQQGFRTFQKIAVELQNQQIPVQGMFDGLVILIAGILLVTPGFLTDIIGFLGLIPQTRVFLLRIIKNLFLQRYSNAHKQYKKDTNETIDGDFIEIEEDNEEK</sequence>
<reference evidence="2" key="1">
    <citation type="submission" date="2018-05" db="EMBL/GenBank/DDBJ databases">
        <authorList>
            <person name="Lanie J.A."/>
            <person name="Ng W.-L."/>
            <person name="Kazmierczak K.M."/>
            <person name="Andrzejewski T.M."/>
            <person name="Davidsen T.M."/>
            <person name="Wayne K.J."/>
            <person name="Tettelin H."/>
            <person name="Glass J.I."/>
            <person name="Rusch D."/>
            <person name="Podicherti R."/>
            <person name="Tsui H.-C.T."/>
            <person name="Winkler M.E."/>
        </authorList>
    </citation>
    <scope>NUCLEOTIDE SEQUENCE</scope>
</reference>
<dbReference type="Pfam" id="PF04186">
    <property type="entry name" value="FxsA"/>
    <property type="match status" value="1"/>
</dbReference>
<feature type="transmembrane region" description="Helical" evidence="1">
    <location>
        <begin position="5"/>
        <end position="23"/>
    </location>
</feature>
<keyword evidence="1" id="KW-0472">Membrane</keyword>
<organism evidence="2">
    <name type="scientific">marine metagenome</name>
    <dbReference type="NCBI Taxonomy" id="408172"/>
    <lineage>
        <taxon>unclassified sequences</taxon>
        <taxon>metagenomes</taxon>
        <taxon>ecological metagenomes</taxon>
    </lineage>
</organism>
<name>A0A382HXZ9_9ZZZZ</name>
<accession>A0A382HXZ9</accession>
<keyword evidence="1" id="KW-1133">Transmembrane helix</keyword>
<dbReference type="EMBL" id="UINC01064022">
    <property type="protein sequence ID" value="SVB92274.1"/>
    <property type="molecule type" value="Genomic_DNA"/>
</dbReference>
<gene>
    <name evidence="2" type="ORF">METZ01_LOCUS245128</name>
</gene>
<dbReference type="GO" id="GO:0016020">
    <property type="term" value="C:membrane"/>
    <property type="evidence" value="ECO:0007669"/>
    <property type="project" value="InterPro"/>
</dbReference>
<protein>
    <recommendedName>
        <fullName evidence="3">FxsA cytoplasmic membrane protein</fullName>
    </recommendedName>
</protein>
<proteinExistence type="predicted"/>
<dbReference type="InterPro" id="IPR007313">
    <property type="entry name" value="FxsA"/>
</dbReference>
<keyword evidence="1" id="KW-0812">Transmembrane</keyword>
<dbReference type="NCBIfam" id="NF008528">
    <property type="entry name" value="PRK11463.1-2"/>
    <property type="match status" value="1"/>
</dbReference>
<dbReference type="PANTHER" id="PTHR35335:SF1">
    <property type="entry name" value="UPF0716 PROTEIN FXSA"/>
    <property type="match status" value="1"/>
</dbReference>
<feature type="transmembrane region" description="Helical" evidence="1">
    <location>
        <begin position="29"/>
        <end position="47"/>
    </location>
</feature>
<feature type="transmembrane region" description="Helical" evidence="1">
    <location>
        <begin position="67"/>
        <end position="88"/>
    </location>
</feature>
<evidence type="ECO:0000256" key="1">
    <source>
        <dbReference type="SAM" id="Phobius"/>
    </source>
</evidence>
<dbReference type="AlphaFoldDB" id="A0A382HXZ9"/>